<dbReference type="InterPro" id="IPR013656">
    <property type="entry name" value="PAS_4"/>
</dbReference>
<dbReference type="GO" id="GO:0005524">
    <property type="term" value="F:ATP binding"/>
    <property type="evidence" value="ECO:0007669"/>
    <property type="project" value="UniProtKB-KW"/>
</dbReference>
<feature type="domain" description="PAS" evidence="16">
    <location>
        <begin position="512"/>
        <end position="582"/>
    </location>
</feature>
<sequence>MSKVETFHGIDASLRSILAGTTDPSCVIRIETDGDAAVVWFNDGFASLPLAIPPEPGVSLRDLIPDGHTETTVRLCIETGHSHTFKQPLQTTGKPGISHSLHAIRLNDSFGPIALLTASPSEPDNTVHAQGRVSERNIVLKQAMDASPAMIAVFDRRHRFIDANRAYRNRWQIPHDQDIAGISLETIIGRDRYFIVKPMLDSARSDGAVTFEVNFEVDGKRPLLRSTAMPLRLGQDDAAGIIVAAEDITENTATSAALAGTEDLLRLVTDSTPNLLTYLDTDLIFKFCSRAYAEFFGGTQEELEGKHISDVIPRERYEAVIPDLKRAFSGQTRINIGRHAHKDGGEELVEWTWTPHHDASGKVVGLIASGHVITSRLKTENALRESEGLLRTVTEATPTLIAYIDDQQSLTFANRAFLDSTGNLYSGVIGKKIEDVIPPAQYDVLKARLLRAFVSGSLERLRVDWTDSNGTLRCEDWSMAPHLGSDGNVAGVVLVGLDVVDSVRSEAAVRESEATLSLVLDTAPTLIASIDSDLRYRFVNPAFTEFSGISQADLRGQEISVTMTPERFNIVKKIAERALAGETFNYTVGIMNDQGVMKAVEWTSKPQFYRNGTKIKYVDWTYTPQYDETGKVIGYVTSGVDITDRLEKEQALRESEERFELATAGSAAGLWIWNIGEDMVFTSPRFREILEIESNSSVHPSNLALDRLCREDMERLDRATRDHIVDNKPLNLEALARMENGREVWIHIRASAERKPDGKATRLAGSIHDISDRKAAEQKLEESIRDLAAANMELERQAEQMAKLAADYAAERDRAEAANKAKSDFLANMSHEIRTPMNGVIGGAQLLATTGLRTEQAGYLDAITTSSETLLSLIDDLLDLAKIEAGHVDIEEVDFDLAELLQSMKKIFGPRAAAKGLEFAQRPIENNPGIVHGDPTRLRQIIINLLGNAVKFTKTGSVTLSAKVVEQTDGGLSVTFDVVDTGLGVPKNQQHRLFEKFSQADSSTTRQFGGTGLGLAICRELVALMDGEIGFKSEYGKGSRFWFTVPLQPGKAGPAEKEKGADAPYLRLPARTLRVLIAEDREINQHLIKAFLVKAGHETTLVGNGRDALKACRESNFDIILMDVQMPDIDGLTATKLIRETEWESGRHTPIIGVTANAMRGSREQYLQCGMDDFVSKPVLPDLLFDAIGRCTGFRGPNQDGRSRGGDKSRPTAAE</sequence>
<dbReference type="SMART" id="SM00448">
    <property type="entry name" value="REC"/>
    <property type="match status" value="1"/>
</dbReference>
<dbReference type="InterPro" id="IPR000700">
    <property type="entry name" value="PAS-assoc_C"/>
</dbReference>
<dbReference type="SUPFAM" id="SSF52172">
    <property type="entry name" value="CheY-like"/>
    <property type="match status" value="1"/>
</dbReference>
<evidence type="ECO:0000256" key="12">
    <source>
        <dbReference type="SAM" id="Coils"/>
    </source>
</evidence>
<dbReference type="InterPro" id="IPR001610">
    <property type="entry name" value="PAC"/>
</dbReference>
<dbReference type="CDD" id="cd16922">
    <property type="entry name" value="HATPase_EvgS-ArcB-TorS-like"/>
    <property type="match status" value="1"/>
</dbReference>
<comment type="catalytic activity">
    <reaction evidence="1">
        <text>ATP + protein L-histidine = ADP + protein N-phospho-L-histidine.</text>
        <dbReference type="EC" id="2.7.13.3"/>
    </reaction>
</comment>
<dbReference type="PANTHER" id="PTHR45339:SF5">
    <property type="entry name" value="HISTIDINE KINASE"/>
    <property type="match status" value="1"/>
</dbReference>
<dbReference type="Gene3D" id="3.40.50.2300">
    <property type="match status" value="1"/>
</dbReference>
<dbReference type="SUPFAM" id="SSF47384">
    <property type="entry name" value="Homodimeric domain of signal transducing histidine kinase"/>
    <property type="match status" value="1"/>
</dbReference>
<feature type="domain" description="Histidine kinase" evidence="14">
    <location>
        <begin position="828"/>
        <end position="1049"/>
    </location>
</feature>
<feature type="modified residue" description="4-aspartylphosphate" evidence="11">
    <location>
        <position position="1123"/>
    </location>
</feature>
<evidence type="ECO:0000259" key="17">
    <source>
        <dbReference type="PROSITE" id="PS50113"/>
    </source>
</evidence>
<comment type="subunit">
    <text evidence="9">At low DSF concentrations, interacts with RpfF.</text>
</comment>
<dbReference type="NCBIfam" id="TIGR00229">
    <property type="entry name" value="sensory_box"/>
    <property type="match status" value="4"/>
</dbReference>
<proteinExistence type="predicted"/>
<evidence type="ECO:0000256" key="13">
    <source>
        <dbReference type="SAM" id="MobiDB-lite"/>
    </source>
</evidence>
<keyword evidence="4" id="KW-0808">Transferase</keyword>
<dbReference type="OrthoDB" id="9801651at2"/>
<protein>
    <recommendedName>
        <fullName evidence="10">Sensory/regulatory protein RpfC</fullName>
        <ecNumber evidence="2">2.7.13.3</ecNumber>
    </recommendedName>
</protein>
<comment type="caution">
    <text evidence="18">The sequence shown here is derived from an EMBL/GenBank/DDBJ whole genome shotgun (WGS) entry which is preliminary data.</text>
</comment>
<evidence type="ECO:0000259" key="16">
    <source>
        <dbReference type="PROSITE" id="PS50112"/>
    </source>
</evidence>
<reference evidence="19" key="1">
    <citation type="submission" date="2019-01" db="EMBL/GenBank/DDBJ databases">
        <title>Gri0909 isolated from a small marine red alga.</title>
        <authorList>
            <person name="Kim J."/>
            <person name="Jeong S.E."/>
            <person name="Jeon C.O."/>
        </authorList>
    </citation>
    <scope>NUCLEOTIDE SEQUENCE [LARGE SCALE GENOMIC DNA]</scope>
    <source>
        <strain evidence="19">Gri0909</strain>
    </source>
</reference>
<dbReference type="InterPro" id="IPR036890">
    <property type="entry name" value="HATPase_C_sf"/>
</dbReference>
<keyword evidence="6" id="KW-0418">Kinase</keyword>
<feature type="coiled-coil region" evidence="12">
    <location>
        <begin position="773"/>
        <end position="821"/>
    </location>
</feature>
<dbReference type="EMBL" id="SADE01000003">
    <property type="protein sequence ID" value="RVU34791.1"/>
    <property type="molecule type" value="Genomic_DNA"/>
</dbReference>
<dbReference type="PROSITE" id="PS50109">
    <property type="entry name" value="HIS_KIN"/>
    <property type="match status" value="1"/>
</dbReference>
<evidence type="ECO:0000256" key="5">
    <source>
        <dbReference type="ARBA" id="ARBA00022741"/>
    </source>
</evidence>
<feature type="domain" description="PAC" evidence="17">
    <location>
        <begin position="330"/>
        <end position="385"/>
    </location>
</feature>
<dbReference type="InterPro" id="IPR003661">
    <property type="entry name" value="HisK_dim/P_dom"/>
</dbReference>
<dbReference type="RefSeq" id="WP_127766950.1">
    <property type="nucleotide sequence ID" value="NZ_SADE01000003.1"/>
</dbReference>
<dbReference type="SUPFAM" id="SSF55785">
    <property type="entry name" value="PYP-like sensor domain (PAS domain)"/>
    <property type="match status" value="5"/>
</dbReference>
<dbReference type="Gene3D" id="3.30.450.20">
    <property type="entry name" value="PAS domain"/>
    <property type="match status" value="5"/>
</dbReference>
<dbReference type="Pfam" id="PF00512">
    <property type="entry name" value="HisKA"/>
    <property type="match status" value="1"/>
</dbReference>
<dbReference type="SMART" id="SM00091">
    <property type="entry name" value="PAS"/>
    <property type="match status" value="5"/>
</dbReference>
<dbReference type="SUPFAM" id="SSF55874">
    <property type="entry name" value="ATPase domain of HSP90 chaperone/DNA topoisomerase II/histidine kinase"/>
    <property type="match status" value="1"/>
</dbReference>
<dbReference type="Pfam" id="PF08448">
    <property type="entry name" value="PAS_4"/>
    <property type="match status" value="4"/>
</dbReference>
<keyword evidence="12" id="KW-0175">Coiled coil</keyword>
<dbReference type="InterPro" id="IPR036097">
    <property type="entry name" value="HisK_dim/P_sf"/>
</dbReference>
<dbReference type="PROSITE" id="PS50112">
    <property type="entry name" value="PAS"/>
    <property type="match status" value="3"/>
</dbReference>
<evidence type="ECO:0000256" key="8">
    <source>
        <dbReference type="ARBA" id="ARBA00023012"/>
    </source>
</evidence>
<evidence type="ECO:0000259" key="15">
    <source>
        <dbReference type="PROSITE" id="PS50110"/>
    </source>
</evidence>
<evidence type="ECO:0000256" key="6">
    <source>
        <dbReference type="ARBA" id="ARBA00022777"/>
    </source>
</evidence>
<dbReference type="SMART" id="SM00387">
    <property type="entry name" value="HATPase_c"/>
    <property type="match status" value="1"/>
</dbReference>
<keyword evidence="7" id="KW-0067">ATP-binding</keyword>
<dbReference type="EC" id="2.7.13.3" evidence="2"/>
<evidence type="ECO:0000256" key="11">
    <source>
        <dbReference type="PROSITE-ProRule" id="PRU00169"/>
    </source>
</evidence>
<feature type="domain" description="PAC" evidence="17">
    <location>
        <begin position="730"/>
        <end position="782"/>
    </location>
</feature>
<dbReference type="InterPro" id="IPR000014">
    <property type="entry name" value="PAS"/>
</dbReference>
<evidence type="ECO:0000256" key="3">
    <source>
        <dbReference type="ARBA" id="ARBA00022553"/>
    </source>
</evidence>
<evidence type="ECO:0000259" key="14">
    <source>
        <dbReference type="PROSITE" id="PS50109"/>
    </source>
</evidence>
<dbReference type="CDD" id="cd17546">
    <property type="entry name" value="REC_hyHK_CKI1_RcsC-like"/>
    <property type="match status" value="1"/>
</dbReference>
<keyword evidence="8" id="KW-0902">Two-component regulatory system</keyword>
<dbReference type="FunFam" id="3.30.565.10:FF:000010">
    <property type="entry name" value="Sensor histidine kinase RcsC"/>
    <property type="match status" value="1"/>
</dbReference>
<evidence type="ECO:0000313" key="18">
    <source>
        <dbReference type="EMBL" id="RVU34791.1"/>
    </source>
</evidence>
<feature type="domain" description="Response regulatory" evidence="15">
    <location>
        <begin position="1074"/>
        <end position="1192"/>
    </location>
</feature>
<dbReference type="FunFam" id="1.10.287.130:FF:000002">
    <property type="entry name" value="Two-component osmosensing histidine kinase"/>
    <property type="match status" value="1"/>
</dbReference>
<evidence type="ECO:0000256" key="7">
    <source>
        <dbReference type="ARBA" id="ARBA00022840"/>
    </source>
</evidence>
<feature type="compositionally biased region" description="Basic and acidic residues" evidence="13">
    <location>
        <begin position="1201"/>
        <end position="1215"/>
    </location>
</feature>
<feature type="region of interest" description="Disordered" evidence="13">
    <location>
        <begin position="1195"/>
        <end position="1215"/>
    </location>
</feature>
<dbReference type="CDD" id="cd00130">
    <property type="entry name" value="PAS"/>
    <property type="match status" value="4"/>
</dbReference>
<feature type="domain" description="PAS" evidence="16">
    <location>
        <begin position="261"/>
        <end position="331"/>
    </location>
</feature>
<dbReference type="InterPro" id="IPR035965">
    <property type="entry name" value="PAS-like_dom_sf"/>
</dbReference>
<dbReference type="PROSITE" id="PS50110">
    <property type="entry name" value="RESPONSE_REGULATORY"/>
    <property type="match status" value="1"/>
</dbReference>
<dbReference type="InterPro" id="IPR003594">
    <property type="entry name" value="HATPase_dom"/>
</dbReference>
<dbReference type="Pfam" id="PF08447">
    <property type="entry name" value="PAS_3"/>
    <property type="match status" value="1"/>
</dbReference>
<dbReference type="Gene3D" id="3.30.565.10">
    <property type="entry name" value="Histidine kinase-like ATPase, C-terminal domain"/>
    <property type="match status" value="1"/>
</dbReference>
<dbReference type="Pfam" id="PF00072">
    <property type="entry name" value="Response_reg"/>
    <property type="match status" value="1"/>
</dbReference>
<dbReference type="InterPro" id="IPR011006">
    <property type="entry name" value="CheY-like_superfamily"/>
</dbReference>
<dbReference type="InterPro" id="IPR004358">
    <property type="entry name" value="Sig_transdc_His_kin-like_C"/>
</dbReference>
<keyword evidence="19" id="KW-1185">Reference proteome</keyword>
<dbReference type="CDD" id="cd00082">
    <property type="entry name" value="HisKA"/>
    <property type="match status" value="1"/>
</dbReference>
<evidence type="ECO:0000256" key="2">
    <source>
        <dbReference type="ARBA" id="ARBA00012438"/>
    </source>
</evidence>
<evidence type="ECO:0000313" key="19">
    <source>
        <dbReference type="Proteomes" id="UP000287447"/>
    </source>
</evidence>
<organism evidence="18 19">
    <name type="scientific">Hwanghaeella grinnelliae</name>
    <dbReference type="NCBI Taxonomy" id="2500179"/>
    <lineage>
        <taxon>Bacteria</taxon>
        <taxon>Pseudomonadati</taxon>
        <taxon>Pseudomonadota</taxon>
        <taxon>Alphaproteobacteria</taxon>
        <taxon>Rhodospirillales</taxon>
        <taxon>Rhodospirillaceae</taxon>
        <taxon>Hwanghaeella</taxon>
    </lineage>
</organism>
<dbReference type="PANTHER" id="PTHR45339">
    <property type="entry name" value="HYBRID SIGNAL TRANSDUCTION HISTIDINE KINASE J"/>
    <property type="match status" value="1"/>
</dbReference>
<accession>A0A437QJV1</accession>
<evidence type="ECO:0000256" key="4">
    <source>
        <dbReference type="ARBA" id="ARBA00022679"/>
    </source>
</evidence>
<dbReference type="SMART" id="SM00086">
    <property type="entry name" value="PAC"/>
    <property type="match status" value="4"/>
</dbReference>
<feature type="domain" description="PAC" evidence="17">
    <location>
        <begin position="598"/>
        <end position="654"/>
    </location>
</feature>
<dbReference type="InterPro" id="IPR005467">
    <property type="entry name" value="His_kinase_dom"/>
</dbReference>
<evidence type="ECO:0000256" key="1">
    <source>
        <dbReference type="ARBA" id="ARBA00000085"/>
    </source>
</evidence>
<keyword evidence="3 11" id="KW-0597">Phosphoprotein</keyword>
<dbReference type="InterPro" id="IPR001789">
    <property type="entry name" value="Sig_transdc_resp-reg_receiver"/>
</dbReference>
<dbReference type="Pfam" id="PF02518">
    <property type="entry name" value="HATPase_c"/>
    <property type="match status" value="1"/>
</dbReference>
<dbReference type="GO" id="GO:0000155">
    <property type="term" value="F:phosphorelay sensor kinase activity"/>
    <property type="evidence" value="ECO:0007669"/>
    <property type="project" value="InterPro"/>
</dbReference>
<dbReference type="InterPro" id="IPR013655">
    <property type="entry name" value="PAS_fold_3"/>
</dbReference>
<keyword evidence="5" id="KW-0547">Nucleotide-binding</keyword>
<dbReference type="Gene3D" id="1.10.287.130">
    <property type="match status" value="1"/>
</dbReference>
<dbReference type="AlphaFoldDB" id="A0A437QJV1"/>
<dbReference type="PRINTS" id="PR00344">
    <property type="entry name" value="BCTRLSENSOR"/>
</dbReference>
<dbReference type="PROSITE" id="PS50113">
    <property type="entry name" value="PAC"/>
    <property type="match status" value="3"/>
</dbReference>
<evidence type="ECO:0000256" key="10">
    <source>
        <dbReference type="ARBA" id="ARBA00068150"/>
    </source>
</evidence>
<dbReference type="SMART" id="SM00388">
    <property type="entry name" value="HisKA"/>
    <property type="match status" value="1"/>
</dbReference>
<feature type="domain" description="PAS" evidence="16">
    <location>
        <begin position="386"/>
        <end position="457"/>
    </location>
</feature>
<name>A0A437QJV1_9PROT</name>
<dbReference type="Proteomes" id="UP000287447">
    <property type="component" value="Unassembled WGS sequence"/>
</dbReference>
<gene>
    <name evidence="18" type="ORF">EOI86_18265</name>
</gene>
<evidence type="ECO:0000256" key="9">
    <source>
        <dbReference type="ARBA" id="ARBA00064003"/>
    </source>
</evidence>